<evidence type="ECO:0000313" key="2">
    <source>
        <dbReference type="Proteomes" id="UP000215914"/>
    </source>
</evidence>
<protein>
    <submittedName>
        <fullName evidence="1">Uncharacterized protein</fullName>
    </submittedName>
</protein>
<reference evidence="1" key="1">
    <citation type="journal article" date="2017" name="Nature">
        <title>The sunflower genome provides insights into oil metabolism, flowering and Asterid evolution.</title>
        <authorList>
            <person name="Badouin H."/>
            <person name="Gouzy J."/>
            <person name="Grassa C.J."/>
            <person name="Murat F."/>
            <person name="Staton S.E."/>
            <person name="Cottret L."/>
            <person name="Lelandais-Briere C."/>
            <person name="Owens G.L."/>
            <person name="Carrere S."/>
            <person name="Mayjonade B."/>
            <person name="Legrand L."/>
            <person name="Gill N."/>
            <person name="Kane N.C."/>
            <person name="Bowers J.E."/>
            <person name="Hubner S."/>
            <person name="Bellec A."/>
            <person name="Berard A."/>
            <person name="Berges H."/>
            <person name="Blanchet N."/>
            <person name="Boniface M.C."/>
            <person name="Brunel D."/>
            <person name="Catrice O."/>
            <person name="Chaidir N."/>
            <person name="Claudel C."/>
            <person name="Donnadieu C."/>
            <person name="Faraut T."/>
            <person name="Fievet G."/>
            <person name="Helmstetter N."/>
            <person name="King M."/>
            <person name="Knapp S.J."/>
            <person name="Lai Z."/>
            <person name="Le Paslier M.C."/>
            <person name="Lippi Y."/>
            <person name="Lorenzon L."/>
            <person name="Mandel J.R."/>
            <person name="Marage G."/>
            <person name="Marchand G."/>
            <person name="Marquand E."/>
            <person name="Bret-Mestries E."/>
            <person name="Morien E."/>
            <person name="Nambeesan S."/>
            <person name="Nguyen T."/>
            <person name="Pegot-Espagnet P."/>
            <person name="Pouilly N."/>
            <person name="Raftis F."/>
            <person name="Sallet E."/>
            <person name="Schiex T."/>
            <person name="Thomas J."/>
            <person name="Vandecasteele C."/>
            <person name="Vares D."/>
            <person name="Vear F."/>
            <person name="Vautrin S."/>
            <person name="Crespi M."/>
            <person name="Mangin B."/>
            <person name="Burke J.M."/>
            <person name="Salse J."/>
            <person name="Munos S."/>
            <person name="Vincourt P."/>
            <person name="Rieseberg L.H."/>
            <person name="Langlade N.B."/>
        </authorList>
    </citation>
    <scope>NUCLEOTIDE SEQUENCE</scope>
    <source>
        <tissue evidence="1">Leaves</tissue>
    </source>
</reference>
<keyword evidence="2" id="KW-1185">Reference proteome</keyword>
<comment type="caution">
    <text evidence="1">The sequence shown here is derived from an EMBL/GenBank/DDBJ whole genome shotgun (WGS) entry which is preliminary data.</text>
</comment>
<dbReference type="EMBL" id="MNCJ02000318">
    <property type="protein sequence ID" value="KAF5812878.1"/>
    <property type="molecule type" value="Genomic_DNA"/>
</dbReference>
<dbReference type="OrthoDB" id="1901752at2759"/>
<proteinExistence type="predicted"/>
<accession>A0A9K3JC83</accession>
<dbReference type="Gramene" id="mRNA:HanXRQr2_Chr03g0091611">
    <property type="protein sequence ID" value="mRNA:HanXRQr2_Chr03g0091611"/>
    <property type="gene ID" value="HanXRQr2_Chr03g0091611"/>
</dbReference>
<gene>
    <name evidence="1" type="ORF">HanXRQr2_Chr03g0091611</name>
</gene>
<reference evidence="1" key="2">
    <citation type="submission" date="2020-06" db="EMBL/GenBank/DDBJ databases">
        <title>Helianthus annuus Genome sequencing and assembly Release 2.</title>
        <authorList>
            <person name="Gouzy J."/>
            <person name="Langlade N."/>
            <person name="Munos S."/>
        </authorList>
    </citation>
    <scope>NUCLEOTIDE SEQUENCE</scope>
    <source>
        <tissue evidence="1">Leaves</tissue>
    </source>
</reference>
<name>A0A9K3JC83_HELAN</name>
<dbReference type="Proteomes" id="UP000215914">
    <property type="component" value="Unassembled WGS sequence"/>
</dbReference>
<dbReference type="AlphaFoldDB" id="A0A9K3JC83"/>
<organism evidence="1 2">
    <name type="scientific">Helianthus annuus</name>
    <name type="common">Common sunflower</name>
    <dbReference type="NCBI Taxonomy" id="4232"/>
    <lineage>
        <taxon>Eukaryota</taxon>
        <taxon>Viridiplantae</taxon>
        <taxon>Streptophyta</taxon>
        <taxon>Embryophyta</taxon>
        <taxon>Tracheophyta</taxon>
        <taxon>Spermatophyta</taxon>
        <taxon>Magnoliopsida</taxon>
        <taxon>eudicotyledons</taxon>
        <taxon>Gunneridae</taxon>
        <taxon>Pentapetalae</taxon>
        <taxon>asterids</taxon>
        <taxon>campanulids</taxon>
        <taxon>Asterales</taxon>
        <taxon>Asteraceae</taxon>
        <taxon>Asteroideae</taxon>
        <taxon>Heliantheae alliance</taxon>
        <taxon>Heliantheae</taxon>
        <taxon>Helianthus</taxon>
    </lineage>
</organism>
<evidence type="ECO:0000313" key="1">
    <source>
        <dbReference type="EMBL" id="KAF5812878.1"/>
    </source>
</evidence>
<sequence>MRCYPDASIDALWLQKVRLFLSKKNGFKALNLYICLREKFIVLEKIKEIELPPYKLEHIEIHFVDKESSDHAAFVDAVLCCFRPRSLTLRSSFSLTNFEEQSVLVKFTYEKLLEQENQGHTLIQIVSPYSSKAHSQFRGLMLLPEPLPREEKAISFIKEEGTHTSYLFLCTFFTSHVNIQTEEA</sequence>